<evidence type="ECO:0000256" key="3">
    <source>
        <dbReference type="ARBA" id="ARBA00023163"/>
    </source>
</evidence>
<evidence type="ECO:0000259" key="6">
    <source>
        <dbReference type="PROSITE" id="PS51063"/>
    </source>
</evidence>
<dbReference type="CDD" id="cd00092">
    <property type="entry name" value="HTH_CRP"/>
    <property type="match status" value="1"/>
</dbReference>
<comment type="caution">
    <text evidence="7">The sequence shown here is derived from an EMBL/GenBank/DDBJ whole genome shotgun (WGS) entry which is preliminary data.</text>
</comment>
<dbReference type="RefSeq" id="WP_103082128.1">
    <property type="nucleotide sequence ID" value="NZ_CP021850.1"/>
</dbReference>
<dbReference type="CDD" id="cd00038">
    <property type="entry name" value="CAP_ED"/>
    <property type="match status" value="1"/>
</dbReference>
<keyword evidence="1" id="KW-0805">Transcription regulation</keyword>
<dbReference type="InterPro" id="IPR014710">
    <property type="entry name" value="RmlC-like_jellyroll"/>
</dbReference>
<keyword evidence="4" id="KW-0175">Coiled coil</keyword>
<proteinExistence type="predicted"/>
<dbReference type="Pfam" id="PF13545">
    <property type="entry name" value="HTH_Crp_2"/>
    <property type="match status" value="1"/>
</dbReference>
<evidence type="ECO:0000256" key="4">
    <source>
        <dbReference type="SAM" id="Coils"/>
    </source>
</evidence>
<feature type="coiled-coil region" evidence="4">
    <location>
        <begin position="136"/>
        <end position="163"/>
    </location>
</feature>
<reference evidence="7 8" key="1">
    <citation type="submission" date="2017-06" db="EMBL/GenBank/DDBJ databases">
        <title>Investigating the central metabolism of Clostridium thermosuccinogenes.</title>
        <authorList>
            <person name="Koendjbiharie J.G."/>
            <person name="van Kranenburg R."/>
        </authorList>
    </citation>
    <scope>NUCLEOTIDE SEQUENCE [LARGE SCALE GENOMIC DNA]</scope>
    <source>
        <strain evidence="7 8">DSM 5806</strain>
    </source>
</reference>
<dbReference type="PANTHER" id="PTHR24567:SF28">
    <property type="entry name" value="LISTERIOLYSIN REGULATORY PROTEIN"/>
    <property type="match status" value="1"/>
</dbReference>
<name>A0A2K2F0L0_9CLOT</name>
<dbReference type="InterPro" id="IPR050397">
    <property type="entry name" value="Env_Response_Regulators"/>
</dbReference>
<evidence type="ECO:0000256" key="1">
    <source>
        <dbReference type="ARBA" id="ARBA00023015"/>
    </source>
</evidence>
<sequence>MSKHTHSCEHCHHQSCARRVPIFSSLDDDELSWVSSLITTKKYSKGELIIMEGSNPESLIIVNKGKVKAFKDTQEGKEQILYIFTEGDFLGEKNLLSQQKATYNVETLEETHICLINKKDFQQLLREYPDISFKIMSELCNRLERLENTIENMGAKKIEARVSSVLLEFLDKYGKHHAKGTLVELPLSREGIASYIGVARETVSRKMSRLQDEGVIRVIGNKKVIILDKEALEREIQ</sequence>
<dbReference type="SUPFAM" id="SSF51206">
    <property type="entry name" value="cAMP-binding domain-like"/>
    <property type="match status" value="1"/>
</dbReference>
<dbReference type="EMBL" id="NIOJ01000034">
    <property type="protein sequence ID" value="PNT97732.1"/>
    <property type="molecule type" value="Genomic_DNA"/>
</dbReference>
<evidence type="ECO:0000256" key="2">
    <source>
        <dbReference type="ARBA" id="ARBA00023125"/>
    </source>
</evidence>
<keyword evidence="2" id="KW-0238">DNA-binding</keyword>
<dbReference type="GO" id="GO:0003700">
    <property type="term" value="F:DNA-binding transcription factor activity"/>
    <property type="evidence" value="ECO:0007669"/>
    <property type="project" value="InterPro"/>
</dbReference>
<dbReference type="PROSITE" id="PS00042">
    <property type="entry name" value="HTH_CRP_1"/>
    <property type="match status" value="1"/>
</dbReference>
<feature type="domain" description="HTH crp-type" evidence="6">
    <location>
        <begin position="156"/>
        <end position="230"/>
    </location>
</feature>
<keyword evidence="8" id="KW-1185">Reference proteome</keyword>
<feature type="domain" description="Cyclic nucleotide-binding" evidence="5">
    <location>
        <begin position="22"/>
        <end position="142"/>
    </location>
</feature>
<dbReference type="KEGG" id="cthd:CDO33_11500"/>
<protein>
    <submittedName>
        <fullName evidence="7">Crp/Fnr family transcriptional regulator</fullName>
    </submittedName>
</protein>
<dbReference type="InterPro" id="IPR036390">
    <property type="entry name" value="WH_DNA-bd_sf"/>
</dbReference>
<dbReference type="Pfam" id="PF00027">
    <property type="entry name" value="cNMP_binding"/>
    <property type="match status" value="1"/>
</dbReference>
<dbReference type="Proteomes" id="UP000236151">
    <property type="component" value="Unassembled WGS sequence"/>
</dbReference>
<dbReference type="InterPro" id="IPR012318">
    <property type="entry name" value="HTH_CRP"/>
</dbReference>
<evidence type="ECO:0000259" key="5">
    <source>
        <dbReference type="PROSITE" id="PS50042"/>
    </source>
</evidence>
<dbReference type="InterPro" id="IPR036388">
    <property type="entry name" value="WH-like_DNA-bd_sf"/>
</dbReference>
<dbReference type="SMART" id="SM00419">
    <property type="entry name" value="HTH_CRP"/>
    <property type="match status" value="1"/>
</dbReference>
<dbReference type="SUPFAM" id="SSF46785">
    <property type="entry name" value="Winged helix' DNA-binding domain"/>
    <property type="match status" value="1"/>
</dbReference>
<dbReference type="PROSITE" id="PS50042">
    <property type="entry name" value="CNMP_BINDING_3"/>
    <property type="match status" value="1"/>
</dbReference>
<dbReference type="OrthoDB" id="9798104at2"/>
<dbReference type="PANTHER" id="PTHR24567">
    <property type="entry name" value="CRP FAMILY TRANSCRIPTIONAL REGULATORY PROTEIN"/>
    <property type="match status" value="1"/>
</dbReference>
<dbReference type="InterPro" id="IPR018335">
    <property type="entry name" value="Tscrpt_reg_HTH_Crp-type_CS"/>
</dbReference>
<dbReference type="GO" id="GO:0005829">
    <property type="term" value="C:cytosol"/>
    <property type="evidence" value="ECO:0007669"/>
    <property type="project" value="TreeGrafter"/>
</dbReference>
<dbReference type="InterPro" id="IPR000595">
    <property type="entry name" value="cNMP-bd_dom"/>
</dbReference>
<dbReference type="GO" id="GO:0003677">
    <property type="term" value="F:DNA binding"/>
    <property type="evidence" value="ECO:0007669"/>
    <property type="project" value="UniProtKB-KW"/>
</dbReference>
<dbReference type="InterPro" id="IPR018490">
    <property type="entry name" value="cNMP-bd_dom_sf"/>
</dbReference>
<dbReference type="AlphaFoldDB" id="A0A2K2F0L0"/>
<gene>
    <name evidence="7" type="ORF">CDQ84_12840</name>
</gene>
<dbReference type="PROSITE" id="PS51063">
    <property type="entry name" value="HTH_CRP_2"/>
    <property type="match status" value="1"/>
</dbReference>
<keyword evidence="3" id="KW-0804">Transcription</keyword>
<dbReference type="PRINTS" id="PR00034">
    <property type="entry name" value="HTHCRP"/>
</dbReference>
<evidence type="ECO:0000313" key="7">
    <source>
        <dbReference type="EMBL" id="PNT97732.1"/>
    </source>
</evidence>
<dbReference type="SMART" id="SM00100">
    <property type="entry name" value="cNMP"/>
    <property type="match status" value="1"/>
</dbReference>
<evidence type="ECO:0000313" key="8">
    <source>
        <dbReference type="Proteomes" id="UP000236151"/>
    </source>
</evidence>
<dbReference type="Gene3D" id="1.10.10.10">
    <property type="entry name" value="Winged helix-like DNA-binding domain superfamily/Winged helix DNA-binding domain"/>
    <property type="match status" value="1"/>
</dbReference>
<accession>A0A2K2F0L0</accession>
<organism evidence="7 8">
    <name type="scientific">Clostridium thermosuccinogenes</name>
    <dbReference type="NCBI Taxonomy" id="84032"/>
    <lineage>
        <taxon>Bacteria</taxon>
        <taxon>Bacillati</taxon>
        <taxon>Bacillota</taxon>
        <taxon>Clostridia</taxon>
        <taxon>Eubacteriales</taxon>
        <taxon>Clostridiaceae</taxon>
        <taxon>Clostridium</taxon>
    </lineage>
</organism>
<dbReference type="Gene3D" id="2.60.120.10">
    <property type="entry name" value="Jelly Rolls"/>
    <property type="match status" value="1"/>
</dbReference>